<keyword evidence="2" id="KW-1133">Transmembrane helix</keyword>
<gene>
    <name evidence="4" type="ORF">O4J56_14860</name>
</gene>
<feature type="transmembrane region" description="Helical" evidence="2">
    <location>
        <begin position="56"/>
        <end position="76"/>
    </location>
</feature>
<feature type="region of interest" description="Disordered" evidence="1">
    <location>
        <begin position="223"/>
        <end position="260"/>
    </location>
</feature>
<evidence type="ECO:0000259" key="3">
    <source>
        <dbReference type="Pfam" id="PF07158"/>
    </source>
</evidence>
<accession>A0ABT4U4Q1</accession>
<feature type="transmembrane region" description="Helical" evidence="2">
    <location>
        <begin position="436"/>
        <end position="457"/>
    </location>
</feature>
<sequence length="461" mass="46432">MSVELITVLAMAAVFAVAMAVPVNMGAVAFAAAFLVGTLAVGMTADEILAGFPGSLFLILVGVTYLFAIAQTNGTVDLLIRWAVAAVRGRAALLPWVMFATASALTAIGALSPAAVAIVAPIAMGFAARYRIDALLMGAMVVHGAQAGSFSPVSVYGGIVAGILDDLPISMDPMAVFALTYAFNLAFAVVLYLVLGRRTGGAGVPAQRASAERVRQAEHAAVGAGAAPGAGGPASDDGVGGPGAADRPADGTPASDTGQGPARIGLPQVLTLLGLAVMVVLTVGFQLHLGAVAMGVAVVLALAFPRQQKEAVDKISWPIVLLLCGVLTYVSVLEEAGTIEWVGDAVVGLDAALLSALVLCVIAAAVTAVASSTAMLGMLIPLAAPFLMQGDVSTTAMIAALAISVTMTDISPFSTNGALVLANSRTGDAQRFSRRMLAYTGLMCVAAPLVSWAAIVVPGMF</sequence>
<feature type="domain" description="Dicarboxylate carrier MatC N-terminal" evidence="3">
    <location>
        <begin position="1"/>
        <end position="149"/>
    </location>
</feature>
<dbReference type="Proteomes" id="UP001527866">
    <property type="component" value="Unassembled WGS sequence"/>
</dbReference>
<feature type="transmembrane region" description="Helical" evidence="2">
    <location>
        <begin position="96"/>
        <end position="123"/>
    </location>
</feature>
<comment type="caution">
    <text evidence="4">The sequence shown here is derived from an EMBL/GenBank/DDBJ whole genome shotgun (WGS) entry which is preliminary data.</text>
</comment>
<evidence type="ECO:0000256" key="2">
    <source>
        <dbReference type="SAM" id="Phobius"/>
    </source>
</evidence>
<feature type="transmembrane region" description="Helical" evidence="2">
    <location>
        <begin position="353"/>
        <end position="380"/>
    </location>
</feature>
<dbReference type="Pfam" id="PF07158">
    <property type="entry name" value="MatC_N"/>
    <property type="match status" value="1"/>
</dbReference>
<feature type="transmembrane region" description="Helical" evidence="2">
    <location>
        <begin position="316"/>
        <end position="333"/>
    </location>
</feature>
<keyword evidence="2" id="KW-0472">Membrane</keyword>
<reference evidence="4 5" key="1">
    <citation type="submission" date="2023-01" db="EMBL/GenBank/DDBJ databases">
        <title>Draft genome sequence of Nocardiopsis sp. RSe5-2 isolated from halophytes.</title>
        <authorList>
            <person name="Duangmal K."/>
            <person name="Chantavorakit T."/>
        </authorList>
    </citation>
    <scope>NUCLEOTIDE SEQUENCE [LARGE SCALE GENOMIC DNA]</scope>
    <source>
        <strain evidence="4 5">RSe5-2</strain>
    </source>
</reference>
<name>A0ABT4U4Q1_9ACTN</name>
<organism evidence="4 5">
    <name type="scientific">Nocardiopsis endophytica</name>
    <dbReference type="NCBI Taxonomy" id="3018445"/>
    <lineage>
        <taxon>Bacteria</taxon>
        <taxon>Bacillati</taxon>
        <taxon>Actinomycetota</taxon>
        <taxon>Actinomycetes</taxon>
        <taxon>Streptosporangiales</taxon>
        <taxon>Nocardiopsidaceae</taxon>
        <taxon>Nocardiopsis</taxon>
    </lineage>
</organism>
<protein>
    <submittedName>
        <fullName evidence="4">SLC13 family permease</fullName>
    </submittedName>
</protein>
<feature type="transmembrane region" description="Helical" evidence="2">
    <location>
        <begin position="135"/>
        <end position="163"/>
    </location>
</feature>
<feature type="transmembrane region" description="Helical" evidence="2">
    <location>
        <begin position="175"/>
        <end position="195"/>
    </location>
</feature>
<dbReference type="RefSeq" id="WP_270686375.1">
    <property type="nucleotide sequence ID" value="NZ_JAQFWQ010000038.1"/>
</dbReference>
<keyword evidence="2" id="KW-0812">Transmembrane</keyword>
<evidence type="ECO:0000313" key="4">
    <source>
        <dbReference type="EMBL" id="MDA2811922.1"/>
    </source>
</evidence>
<dbReference type="InterPro" id="IPR009827">
    <property type="entry name" value="MatC_N"/>
</dbReference>
<feature type="transmembrane region" description="Helical" evidence="2">
    <location>
        <begin position="264"/>
        <end position="281"/>
    </location>
</feature>
<feature type="compositionally biased region" description="Gly residues" evidence="1">
    <location>
        <begin position="226"/>
        <end position="243"/>
    </location>
</feature>
<evidence type="ECO:0000313" key="5">
    <source>
        <dbReference type="Proteomes" id="UP001527866"/>
    </source>
</evidence>
<evidence type="ECO:0000256" key="1">
    <source>
        <dbReference type="SAM" id="MobiDB-lite"/>
    </source>
</evidence>
<dbReference type="EMBL" id="JAQFWQ010000038">
    <property type="protein sequence ID" value="MDA2811922.1"/>
    <property type="molecule type" value="Genomic_DNA"/>
</dbReference>
<proteinExistence type="predicted"/>
<keyword evidence="5" id="KW-1185">Reference proteome</keyword>